<protein>
    <submittedName>
        <fullName evidence="7">Glycoside hydrolase family 65 protein</fullName>
    </submittedName>
</protein>
<dbReference type="InterPro" id="IPR005195">
    <property type="entry name" value="Glyco_hydro_65_M"/>
</dbReference>
<keyword evidence="8" id="KW-1185">Reference proteome</keyword>
<feature type="domain" description="Glycoside hydrolase family 65 central catalytic" evidence="4">
    <location>
        <begin position="397"/>
        <end position="794"/>
    </location>
</feature>
<dbReference type="PIRSF" id="PIRSF036289">
    <property type="entry name" value="Glycosyl_hydrolase_malt_phosph"/>
    <property type="match status" value="1"/>
</dbReference>
<dbReference type="InterPro" id="IPR005194">
    <property type="entry name" value="Glyco_hydro_65_C"/>
</dbReference>
<evidence type="ECO:0000259" key="6">
    <source>
        <dbReference type="Pfam" id="PF03636"/>
    </source>
</evidence>
<comment type="similarity">
    <text evidence="1">Belongs to the glycosyl hydrolase 65 family.</text>
</comment>
<evidence type="ECO:0000259" key="4">
    <source>
        <dbReference type="Pfam" id="PF03632"/>
    </source>
</evidence>
<keyword evidence="3" id="KW-0808">Transferase</keyword>
<dbReference type="Pfam" id="PF03633">
    <property type="entry name" value="Glyco_hydro_65C"/>
    <property type="match status" value="1"/>
</dbReference>
<feature type="domain" description="Glycoside hydrolase family 65 N-terminal" evidence="6">
    <location>
        <begin position="95"/>
        <end position="342"/>
    </location>
</feature>
<organism evidence="7 8">
    <name type="scientific">Enterococcus lemanii</name>
    <dbReference type="NCBI Taxonomy" id="1159752"/>
    <lineage>
        <taxon>Bacteria</taxon>
        <taxon>Bacillati</taxon>
        <taxon>Bacillota</taxon>
        <taxon>Bacilli</taxon>
        <taxon>Lactobacillales</taxon>
        <taxon>Enterococcaceae</taxon>
        <taxon>Enterococcus</taxon>
    </lineage>
</organism>
<dbReference type="InterPro" id="IPR017045">
    <property type="entry name" value="Malt_Pase/Glycosyl_Hdrlase"/>
</dbReference>
<dbReference type="InterPro" id="IPR011013">
    <property type="entry name" value="Gal_mutarotase_sf_dom"/>
</dbReference>
<dbReference type="Pfam" id="PF03636">
    <property type="entry name" value="Glyco_hydro_65N"/>
    <property type="match status" value="1"/>
</dbReference>
<comment type="caution">
    <text evidence="7">The sequence shown here is derived from an EMBL/GenBank/DDBJ whole genome shotgun (WGS) entry which is preliminary data.</text>
</comment>
<accession>A0ABV9MRP3</accession>
<dbReference type="SUPFAM" id="SSF48208">
    <property type="entry name" value="Six-hairpin glycosidases"/>
    <property type="match status" value="1"/>
</dbReference>
<dbReference type="InterPro" id="IPR012341">
    <property type="entry name" value="6hp_glycosidase-like_sf"/>
</dbReference>
<dbReference type="Pfam" id="PF03632">
    <property type="entry name" value="Glyco_hydro_65m"/>
    <property type="match status" value="1"/>
</dbReference>
<sequence length="873" mass="100217">MLLAQITAQTQGWLVELSDGQQQLFPVNQFSSLKDWLREKKVAGGSLTQKDLLELETETITLDQYLTENLNLPFVIGPLEDWQENIKSLPWKLHYEGYQPGKDEYSVESLLTVGNGYLGIRGTTPEMEICSENYPATYLASLYNTVASPVGDQQVTNEDFVNIPNLQKMYLIIDGEKIDYANNKLLSFSRTLDLKTGLFESSAVIETKQGKQIKIDTKRFASMAAVQQVHLTYRFTPLNFSDELFFVSEADASVYNFNVARYRDLTREHLTDVTLQAEGAGIFVDAYTNQSKILVRQQSFLRSQTQDLTTLKNDHQDLKVTQTLKIAARKGEASQFEKVILIEQYRPDTIIPPFTWQQTLPSFTAAFEASRLAWEQLWQKAEMVVEGDLMSQKLLHLHTYHLLVAASPNGNQHLDASITARGLHGEAYRGHIFWDELFILPFYFNHFPETAKEILLYRYRRLAKAKENAKEIGLKGAMYPWQSGLDGSEQSQKLHLNPISGKWKEDHSRLQRHVSLAIAYNVWQYYQQTQDQIFMEQAGLEMLLEIAHFWQSLAQYDEITKRYSIEGVMGPDEFHESYPNAQNGGLKNNAYTNMMVVWLFEIIAKLQDTFDPNIFKAIQTKTQINAQTLHEMQQMKQHLTLEINPDGILAQFEGYFDLAELDWDGYRQKYGNIYRMDRILNAEGKSADQYQVAKQADTLMVFYNLAKNQIDQILTDLNYTLPTDYLEKNLAYYLARTSHGSTLSRIVHAKLASLANQPTLAWQLYQEALYSDYRDIQGGTTAEGIHAGVMAATLDVPVTTFAGIDLRQDTIVIQPNLPEKWTRLAFHFTWRNIFFQISVSHDTFKITASEDCSILFITDKIMLQKNQTKTITY</sequence>
<dbReference type="InterPro" id="IPR005196">
    <property type="entry name" value="Glyco_hydro_65_N"/>
</dbReference>
<dbReference type="Proteomes" id="UP001595969">
    <property type="component" value="Unassembled WGS sequence"/>
</dbReference>
<feature type="domain" description="Glycoside hydrolase family 65 C-terminal" evidence="5">
    <location>
        <begin position="806"/>
        <end position="850"/>
    </location>
</feature>
<evidence type="ECO:0000256" key="2">
    <source>
        <dbReference type="ARBA" id="ARBA00022676"/>
    </source>
</evidence>
<evidence type="ECO:0000313" key="8">
    <source>
        <dbReference type="Proteomes" id="UP001595969"/>
    </source>
</evidence>
<evidence type="ECO:0000256" key="1">
    <source>
        <dbReference type="ARBA" id="ARBA00006768"/>
    </source>
</evidence>
<dbReference type="PANTHER" id="PTHR11051:SF8">
    <property type="entry name" value="PROTEIN-GLUCOSYLGALACTOSYLHYDROXYLYSINE GLUCOSIDASE"/>
    <property type="match status" value="1"/>
</dbReference>
<dbReference type="Gene3D" id="1.50.10.10">
    <property type="match status" value="1"/>
</dbReference>
<evidence type="ECO:0000256" key="3">
    <source>
        <dbReference type="ARBA" id="ARBA00022679"/>
    </source>
</evidence>
<dbReference type="SUPFAM" id="SSF74650">
    <property type="entry name" value="Galactose mutarotase-like"/>
    <property type="match status" value="1"/>
</dbReference>
<reference evidence="8" key="1">
    <citation type="journal article" date="2019" name="Int. J. Syst. Evol. Microbiol.">
        <title>The Global Catalogue of Microorganisms (GCM) 10K type strain sequencing project: providing services to taxonomists for standard genome sequencing and annotation.</title>
        <authorList>
            <consortium name="The Broad Institute Genomics Platform"/>
            <consortium name="The Broad Institute Genome Sequencing Center for Infectious Disease"/>
            <person name="Wu L."/>
            <person name="Ma J."/>
        </authorList>
    </citation>
    <scope>NUCLEOTIDE SEQUENCE [LARGE SCALE GENOMIC DNA]</scope>
    <source>
        <strain evidence="8">CGMCC 1.19032</strain>
    </source>
</reference>
<dbReference type="Gene3D" id="2.70.98.40">
    <property type="entry name" value="Glycoside hydrolase, family 65, N-terminal domain"/>
    <property type="match status" value="1"/>
</dbReference>
<dbReference type="EMBL" id="JBHSGS010000011">
    <property type="protein sequence ID" value="MFC4718602.1"/>
    <property type="molecule type" value="Genomic_DNA"/>
</dbReference>
<dbReference type="Gene3D" id="2.60.420.10">
    <property type="entry name" value="Maltose phosphorylase, domain 3"/>
    <property type="match status" value="1"/>
</dbReference>
<dbReference type="InterPro" id="IPR037018">
    <property type="entry name" value="GH65_N"/>
</dbReference>
<keyword evidence="7" id="KW-0378">Hydrolase</keyword>
<dbReference type="PANTHER" id="PTHR11051">
    <property type="entry name" value="GLYCOSYL HYDROLASE-RELATED"/>
    <property type="match status" value="1"/>
</dbReference>
<keyword evidence="2" id="KW-0328">Glycosyltransferase</keyword>
<name>A0ABV9MRP3_9ENTE</name>
<evidence type="ECO:0000313" key="7">
    <source>
        <dbReference type="EMBL" id="MFC4718602.1"/>
    </source>
</evidence>
<dbReference type="InterPro" id="IPR008928">
    <property type="entry name" value="6-hairpin_glycosidase_sf"/>
</dbReference>
<dbReference type="GO" id="GO:0016787">
    <property type="term" value="F:hydrolase activity"/>
    <property type="evidence" value="ECO:0007669"/>
    <property type="project" value="UniProtKB-KW"/>
</dbReference>
<evidence type="ECO:0000259" key="5">
    <source>
        <dbReference type="Pfam" id="PF03633"/>
    </source>
</evidence>
<gene>
    <name evidence="7" type="ORF">ACFO5I_02430</name>
</gene>
<dbReference type="RefSeq" id="WP_204653272.1">
    <property type="nucleotide sequence ID" value="NZ_JAFBFD010000007.1"/>
</dbReference>
<proteinExistence type="inferred from homology"/>